<comment type="subcellular location">
    <subcellularLocation>
        <location evidence="1">Cell membrane</location>
        <topology evidence="1">Multi-pass membrane protein</topology>
    </subcellularLocation>
</comment>
<dbReference type="GO" id="GO:0008381">
    <property type="term" value="F:mechanosensitive monoatomic ion channel activity"/>
    <property type="evidence" value="ECO:0007669"/>
    <property type="project" value="InterPro"/>
</dbReference>
<dbReference type="InterPro" id="IPR049278">
    <property type="entry name" value="MS_channel_C"/>
</dbReference>
<dbReference type="PANTHER" id="PTHR30460:SF0">
    <property type="entry name" value="MODERATE CONDUCTANCE MECHANOSENSITIVE CHANNEL YBIO"/>
    <property type="match status" value="1"/>
</dbReference>
<dbReference type="OrthoDB" id="4638917at2"/>
<comment type="caution">
    <text evidence="12">The sequence shown here is derived from an EMBL/GenBank/DDBJ whole genome shotgun (WGS) entry which is preliminary data.</text>
</comment>
<feature type="transmembrane region" description="Helical" evidence="8">
    <location>
        <begin position="92"/>
        <end position="113"/>
    </location>
</feature>
<evidence type="ECO:0000313" key="12">
    <source>
        <dbReference type="EMBL" id="OYO22125.1"/>
    </source>
</evidence>
<proteinExistence type="inferred from homology"/>
<dbReference type="InterPro" id="IPR049142">
    <property type="entry name" value="MS_channel_1st"/>
</dbReference>
<dbReference type="Gene3D" id="3.30.70.100">
    <property type="match status" value="1"/>
</dbReference>
<sequence length="352" mass="38416">MAGGVEWQRGDSSVFPPGWQAMLTEKAIHIVLTVLFALVLRWAVHKAIRKAIDTAATGRRRLAGGLGERASTVLARSQQGTQARARQRTETLGTVLASVFDLVLVIVVVLMVLSTLGMSVGPALASAGIGGLALGFGAQSLVKDLISGVFLIFEDQFGVGDFVTVNGIQGTVLRVGFRVTQLQDPSGEIWYVRNGEVTKVGNQTQGWSSSFVQIPVNISEDPFRVVRILEEAVASLDEEPEWREQMLDTPQVLGLTNFNDRLMNFTVLAKCPGNEQWAVEREIRARAMTVLREAGIRSPGLLVESRSFDRVAVDEDSVLRSTRRSSLLRRRRPAEVGVNSGQADENPNADEH</sequence>
<dbReference type="Pfam" id="PF21082">
    <property type="entry name" value="MS_channel_3rd"/>
    <property type="match status" value="1"/>
</dbReference>
<feature type="domain" description="Mechanosensitive ion channel MscS C-terminal" evidence="10">
    <location>
        <begin position="212"/>
        <end position="297"/>
    </location>
</feature>
<feature type="domain" description="Mechanosensitive ion channel transmembrane helices 2/3" evidence="11">
    <location>
        <begin position="103"/>
        <end position="139"/>
    </location>
</feature>
<dbReference type="AlphaFoldDB" id="A0A255H345"/>
<evidence type="ECO:0000259" key="10">
    <source>
        <dbReference type="Pfam" id="PF21082"/>
    </source>
</evidence>
<evidence type="ECO:0000256" key="6">
    <source>
        <dbReference type="ARBA" id="ARBA00023136"/>
    </source>
</evidence>
<keyword evidence="3" id="KW-1003">Cell membrane</keyword>
<name>A0A255H345_9ACTN</name>
<evidence type="ECO:0000259" key="9">
    <source>
        <dbReference type="Pfam" id="PF00924"/>
    </source>
</evidence>
<dbReference type="InterPro" id="IPR010920">
    <property type="entry name" value="LSM_dom_sf"/>
</dbReference>
<dbReference type="SUPFAM" id="SSF50182">
    <property type="entry name" value="Sm-like ribonucleoproteins"/>
    <property type="match status" value="1"/>
</dbReference>
<dbReference type="SUPFAM" id="SSF82689">
    <property type="entry name" value="Mechanosensitive channel protein MscS (YggB), C-terminal domain"/>
    <property type="match status" value="1"/>
</dbReference>
<keyword evidence="13" id="KW-1185">Reference proteome</keyword>
<accession>A0A255H345</accession>
<evidence type="ECO:0000256" key="1">
    <source>
        <dbReference type="ARBA" id="ARBA00004651"/>
    </source>
</evidence>
<keyword evidence="5 8" id="KW-1133">Transmembrane helix</keyword>
<dbReference type="InterPro" id="IPR023408">
    <property type="entry name" value="MscS_beta-dom_sf"/>
</dbReference>
<dbReference type="InterPro" id="IPR045276">
    <property type="entry name" value="YbiO_bact"/>
</dbReference>
<dbReference type="SUPFAM" id="SSF82861">
    <property type="entry name" value="Mechanosensitive channel protein MscS (YggB), transmembrane region"/>
    <property type="match status" value="1"/>
</dbReference>
<feature type="domain" description="Mechanosensitive ion channel MscS" evidence="9">
    <location>
        <begin position="141"/>
        <end position="203"/>
    </location>
</feature>
<evidence type="ECO:0000256" key="4">
    <source>
        <dbReference type="ARBA" id="ARBA00022692"/>
    </source>
</evidence>
<dbReference type="PANTHER" id="PTHR30460">
    <property type="entry name" value="MODERATE CONDUCTANCE MECHANOSENSITIVE CHANNEL YBIO"/>
    <property type="match status" value="1"/>
</dbReference>
<dbReference type="GO" id="GO:0005886">
    <property type="term" value="C:plasma membrane"/>
    <property type="evidence" value="ECO:0007669"/>
    <property type="project" value="UniProtKB-SubCell"/>
</dbReference>
<evidence type="ECO:0000256" key="7">
    <source>
        <dbReference type="SAM" id="MobiDB-lite"/>
    </source>
</evidence>
<dbReference type="InterPro" id="IPR006685">
    <property type="entry name" value="MscS_channel_2nd"/>
</dbReference>
<evidence type="ECO:0000256" key="5">
    <source>
        <dbReference type="ARBA" id="ARBA00022989"/>
    </source>
</evidence>
<organism evidence="12 13">
    <name type="scientific">Enemella dayhoffiae</name>
    <dbReference type="NCBI Taxonomy" id="2016507"/>
    <lineage>
        <taxon>Bacteria</taxon>
        <taxon>Bacillati</taxon>
        <taxon>Actinomycetota</taxon>
        <taxon>Actinomycetes</taxon>
        <taxon>Propionibacteriales</taxon>
        <taxon>Propionibacteriaceae</taxon>
        <taxon>Enemella</taxon>
    </lineage>
</organism>
<keyword evidence="4 8" id="KW-0812">Transmembrane</keyword>
<feature type="transmembrane region" description="Helical" evidence="8">
    <location>
        <begin position="27"/>
        <end position="44"/>
    </location>
</feature>
<dbReference type="Proteomes" id="UP000216311">
    <property type="component" value="Unassembled WGS sequence"/>
</dbReference>
<evidence type="ECO:0000256" key="3">
    <source>
        <dbReference type="ARBA" id="ARBA00022475"/>
    </source>
</evidence>
<dbReference type="Gene3D" id="2.30.30.60">
    <property type="match status" value="1"/>
</dbReference>
<dbReference type="Gene3D" id="1.10.287.1260">
    <property type="match status" value="1"/>
</dbReference>
<dbReference type="EMBL" id="NMVQ01000012">
    <property type="protein sequence ID" value="OYO22125.1"/>
    <property type="molecule type" value="Genomic_DNA"/>
</dbReference>
<feature type="region of interest" description="Disordered" evidence="7">
    <location>
        <begin position="330"/>
        <end position="352"/>
    </location>
</feature>
<dbReference type="InterPro" id="IPR011066">
    <property type="entry name" value="MscS_channel_C_sf"/>
</dbReference>
<gene>
    <name evidence="12" type="ORF">CGZ93_09520</name>
</gene>
<dbReference type="FunFam" id="2.30.30.60:FF:000001">
    <property type="entry name" value="MscS Mechanosensitive ion channel"/>
    <property type="match status" value="1"/>
</dbReference>
<comment type="similarity">
    <text evidence="2">Belongs to the MscS (TC 1.A.23) family.</text>
</comment>
<evidence type="ECO:0000256" key="2">
    <source>
        <dbReference type="ARBA" id="ARBA00008017"/>
    </source>
</evidence>
<dbReference type="Pfam" id="PF00924">
    <property type="entry name" value="MS_channel_2nd"/>
    <property type="match status" value="1"/>
</dbReference>
<evidence type="ECO:0000313" key="13">
    <source>
        <dbReference type="Proteomes" id="UP000216311"/>
    </source>
</evidence>
<protein>
    <submittedName>
        <fullName evidence="12">Mechanosensitive ion channel protein MscS</fullName>
    </submittedName>
</protein>
<dbReference type="InterPro" id="IPR011014">
    <property type="entry name" value="MscS_channel_TM-2"/>
</dbReference>
<reference evidence="12 13" key="1">
    <citation type="submission" date="2017-07" db="EMBL/GenBank/DDBJ databases">
        <title>Draft whole genome sequences of clinical Proprionibacteriaceae strains.</title>
        <authorList>
            <person name="Bernier A.-M."/>
            <person name="Bernard K."/>
            <person name="Domingo M.-C."/>
        </authorList>
    </citation>
    <scope>NUCLEOTIDE SEQUENCE [LARGE SCALE GENOMIC DNA]</scope>
    <source>
        <strain evidence="12 13">NML 130396</strain>
    </source>
</reference>
<dbReference type="Pfam" id="PF21088">
    <property type="entry name" value="MS_channel_1st"/>
    <property type="match status" value="1"/>
</dbReference>
<keyword evidence="6 8" id="KW-0472">Membrane</keyword>
<evidence type="ECO:0000259" key="11">
    <source>
        <dbReference type="Pfam" id="PF21088"/>
    </source>
</evidence>
<evidence type="ECO:0000256" key="8">
    <source>
        <dbReference type="SAM" id="Phobius"/>
    </source>
</evidence>